<dbReference type="AlphaFoldDB" id="A0A1T4QGR0"/>
<keyword evidence="3" id="KW-0804">Transcription</keyword>
<reference evidence="7 8" key="1">
    <citation type="submission" date="2017-02" db="EMBL/GenBank/DDBJ databases">
        <authorList>
            <person name="Peterson S.W."/>
        </authorList>
    </citation>
    <scope>NUCLEOTIDE SEQUENCE [LARGE SCALE GENOMIC DNA]</scope>
    <source>
        <strain evidence="7 8">DSM 21749</strain>
    </source>
</reference>
<dbReference type="PANTHER" id="PTHR30055">
    <property type="entry name" value="HTH-TYPE TRANSCRIPTIONAL REGULATOR RUTR"/>
    <property type="match status" value="1"/>
</dbReference>
<keyword evidence="8" id="KW-1185">Reference proteome</keyword>
<evidence type="ECO:0000313" key="8">
    <source>
        <dbReference type="Proteomes" id="UP000190061"/>
    </source>
</evidence>
<keyword evidence="2 4" id="KW-0238">DNA-binding</keyword>
<dbReference type="InterPro" id="IPR039536">
    <property type="entry name" value="TetR_C_Proteobacteria"/>
</dbReference>
<dbReference type="GO" id="GO:0000976">
    <property type="term" value="F:transcription cis-regulatory region binding"/>
    <property type="evidence" value="ECO:0007669"/>
    <property type="project" value="TreeGrafter"/>
</dbReference>
<dbReference type="Gene3D" id="1.10.357.10">
    <property type="entry name" value="Tetracycline Repressor, domain 2"/>
    <property type="match status" value="1"/>
</dbReference>
<gene>
    <name evidence="7" type="ORF">SAMN02745674_01612</name>
</gene>
<dbReference type="PANTHER" id="PTHR30055:SF146">
    <property type="entry name" value="HTH-TYPE TRANSCRIPTIONAL DUAL REGULATOR CECR"/>
    <property type="match status" value="1"/>
</dbReference>
<dbReference type="Pfam" id="PF00440">
    <property type="entry name" value="TetR_N"/>
    <property type="match status" value="1"/>
</dbReference>
<evidence type="ECO:0000259" key="6">
    <source>
        <dbReference type="PROSITE" id="PS50977"/>
    </source>
</evidence>
<evidence type="ECO:0000256" key="1">
    <source>
        <dbReference type="ARBA" id="ARBA00023015"/>
    </source>
</evidence>
<feature type="compositionally biased region" description="Low complexity" evidence="5">
    <location>
        <begin position="27"/>
        <end position="44"/>
    </location>
</feature>
<dbReference type="SUPFAM" id="SSF46689">
    <property type="entry name" value="Homeodomain-like"/>
    <property type="match status" value="1"/>
</dbReference>
<evidence type="ECO:0000256" key="5">
    <source>
        <dbReference type="SAM" id="MobiDB-lite"/>
    </source>
</evidence>
<evidence type="ECO:0000256" key="3">
    <source>
        <dbReference type="ARBA" id="ARBA00023163"/>
    </source>
</evidence>
<evidence type="ECO:0000313" key="7">
    <source>
        <dbReference type="EMBL" id="SKA02990.1"/>
    </source>
</evidence>
<sequence length="258" mass="27498">MNRRVLYKYRTGESTIGTMVSRSSRSKPPVADAPAPAPTTRTPGPGRPKDPGKRAAILEAAKAMFTRLGFDGASMDQIAAEAGVSKLTVYSHFGDKESLFAAAVQSHCDTGLPSDLFEPAGEAQPVRERLLSIAEALFSMISSHEALAGHRMLCSPQLVGSPLAHLFWEAGPQRVQDNIARVLARRMASGELAIGDGGEQALHRAATQLCALLKGELHAMLVLGCCEPEREAIRTHLEAAVDVFLRAYAPSADTTGDP</sequence>
<dbReference type="GO" id="GO:0003700">
    <property type="term" value="F:DNA-binding transcription factor activity"/>
    <property type="evidence" value="ECO:0007669"/>
    <property type="project" value="TreeGrafter"/>
</dbReference>
<organism evidence="7 8">
    <name type="scientific">Lysobacter spongiicola DSM 21749</name>
    <dbReference type="NCBI Taxonomy" id="1122188"/>
    <lineage>
        <taxon>Bacteria</taxon>
        <taxon>Pseudomonadati</taxon>
        <taxon>Pseudomonadota</taxon>
        <taxon>Gammaproteobacteria</taxon>
        <taxon>Lysobacterales</taxon>
        <taxon>Lysobacteraceae</taxon>
        <taxon>Novilysobacter</taxon>
    </lineage>
</organism>
<dbReference type="InterPro" id="IPR050109">
    <property type="entry name" value="HTH-type_TetR-like_transc_reg"/>
</dbReference>
<dbReference type="PRINTS" id="PR00455">
    <property type="entry name" value="HTHTETR"/>
</dbReference>
<keyword evidence="1" id="KW-0805">Transcription regulation</keyword>
<proteinExistence type="predicted"/>
<dbReference type="FunFam" id="1.10.10.60:FF:000141">
    <property type="entry name" value="TetR family transcriptional regulator"/>
    <property type="match status" value="1"/>
</dbReference>
<dbReference type="InterPro" id="IPR009057">
    <property type="entry name" value="Homeodomain-like_sf"/>
</dbReference>
<feature type="DNA-binding region" description="H-T-H motif" evidence="4">
    <location>
        <begin position="74"/>
        <end position="93"/>
    </location>
</feature>
<accession>A0A1T4QGR0</accession>
<dbReference type="Proteomes" id="UP000190061">
    <property type="component" value="Unassembled WGS sequence"/>
</dbReference>
<protein>
    <submittedName>
        <fullName evidence="7">Transcriptional regulator, TetR family</fullName>
    </submittedName>
</protein>
<dbReference type="EMBL" id="FUXP01000005">
    <property type="protein sequence ID" value="SKA02990.1"/>
    <property type="molecule type" value="Genomic_DNA"/>
</dbReference>
<evidence type="ECO:0000256" key="4">
    <source>
        <dbReference type="PROSITE-ProRule" id="PRU00335"/>
    </source>
</evidence>
<dbReference type="InterPro" id="IPR001647">
    <property type="entry name" value="HTH_TetR"/>
</dbReference>
<feature type="region of interest" description="Disordered" evidence="5">
    <location>
        <begin position="16"/>
        <end position="52"/>
    </location>
</feature>
<dbReference type="Pfam" id="PF14246">
    <property type="entry name" value="TetR_C_7"/>
    <property type="match status" value="1"/>
</dbReference>
<feature type="domain" description="HTH tetR-type" evidence="6">
    <location>
        <begin position="51"/>
        <end position="111"/>
    </location>
</feature>
<dbReference type="Gene3D" id="1.10.10.60">
    <property type="entry name" value="Homeodomain-like"/>
    <property type="match status" value="1"/>
</dbReference>
<name>A0A1T4QGR0_9GAMM</name>
<dbReference type="STRING" id="1122188.SAMN02745674_01612"/>
<dbReference type="PROSITE" id="PS50977">
    <property type="entry name" value="HTH_TETR_2"/>
    <property type="match status" value="1"/>
</dbReference>
<evidence type="ECO:0000256" key="2">
    <source>
        <dbReference type="ARBA" id="ARBA00023125"/>
    </source>
</evidence>